<dbReference type="RefSeq" id="WP_318063893.1">
    <property type="nucleotide sequence ID" value="NZ_JAWONS010000124.1"/>
</dbReference>
<dbReference type="EMBL" id="JAWONS010000124">
    <property type="protein sequence ID" value="MDW2797646.1"/>
    <property type="molecule type" value="Genomic_DNA"/>
</dbReference>
<name>A0ABU4GJ58_9CLOT</name>
<dbReference type="Proteomes" id="UP001276854">
    <property type="component" value="Unassembled WGS sequence"/>
</dbReference>
<accession>A0ABU4GJ58</accession>
<organism evidence="1 2">
    <name type="scientific">Clostridium boliviensis</name>
    <dbReference type="NCBI Taxonomy" id="318465"/>
    <lineage>
        <taxon>Bacteria</taxon>
        <taxon>Bacillati</taxon>
        <taxon>Bacillota</taxon>
        <taxon>Clostridia</taxon>
        <taxon>Eubacteriales</taxon>
        <taxon>Clostridiaceae</taxon>
        <taxon>Clostridium</taxon>
    </lineage>
</organism>
<evidence type="ECO:0000313" key="1">
    <source>
        <dbReference type="EMBL" id="MDW2797646.1"/>
    </source>
</evidence>
<evidence type="ECO:0000313" key="2">
    <source>
        <dbReference type="Proteomes" id="UP001276854"/>
    </source>
</evidence>
<proteinExistence type="predicted"/>
<gene>
    <name evidence="1" type="ORF">RZO55_08665</name>
</gene>
<protein>
    <submittedName>
        <fullName evidence="1">Uncharacterized protein</fullName>
    </submittedName>
</protein>
<reference evidence="1 2" key="1">
    <citation type="submission" date="2023-10" db="EMBL/GenBank/DDBJ databases">
        <title>A novel Glycoside Hydrolase 43-Like Enzyme from Clostrdium boliviensis is an Endo-xylanase, and a Candidate for Xylooligosaccharides Production from Different Xylan Substrates.</title>
        <authorList>
            <person name="Alvarez M.T."/>
            <person name="Rocabado-Villegas L.R."/>
            <person name="Salas-Veizaga D.M."/>
            <person name="Linares-Pasten J.A."/>
            <person name="Gudmundsdottir E.E."/>
            <person name="Hreggvidsson G.O."/>
            <person name="Adlercreutz P."/>
            <person name="Nordberg Karlsson E."/>
        </authorList>
    </citation>
    <scope>NUCLEOTIDE SEQUENCE [LARGE SCALE GENOMIC DNA]</scope>
    <source>
        <strain evidence="1 2">E-1</strain>
    </source>
</reference>
<sequence length="173" mass="20310">MKYFVFSEQMENNPIPDIKNWFGKITSKDNSEHFDSERGWILLEAKLKAESIYMDILTFPCILVSEKVMKVIWMYRRRINATKVILLDSDSQNSMLYYLPELPRHEYLCKESTFDKTKTKLLEGALDNNKIQDIPIFILGEVSKATLVIREDVVESLIRRNVRGIKLQELSIM</sequence>
<comment type="caution">
    <text evidence="1">The sequence shown here is derived from an EMBL/GenBank/DDBJ whole genome shotgun (WGS) entry which is preliminary data.</text>
</comment>
<keyword evidence="2" id="KW-1185">Reference proteome</keyword>